<dbReference type="InterPro" id="IPR050414">
    <property type="entry name" value="Fungal_M35_metalloproteases"/>
</dbReference>
<evidence type="ECO:0000313" key="19">
    <source>
        <dbReference type="EMBL" id="PLN78238.1"/>
    </source>
</evidence>
<evidence type="ECO:0000256" key="1">
    <source>
        <dbReference type="ARBA" id="ARBA00001187"/>
    </source>
</evidence>
<comment type="similarity">
    <text evidence="3 17">Belongs to the peptidase M35 family.</text>
</comment>
<evidence type="ECO:0000256" key="16">
    <source>
        <dbReference type="PIRSR" id="PIRSR601384-3"/>
    </source>
</evidence>
<keyword evidence="6 17" id="KW-0165">Cleavage on pair of basic residues</keyword>
<comment type="subcellular location">
    <subcellularLocation>
        <location evidence="2 17">Secreted</location>
    </subcellularLocation>
</comment>
<evidence type="ECO:0000256" key="3">
    <source>
        <dbReference type="ARBA" id="ARBA00010279"/>
    </source>
</evidence>
<feature type="binding site" evidence="15">
    <location>
        <position position="308"/>
    </location>
    <ligand>
        <name>Zn(2+)</name>
        <dbReference type="ChEBI" id="CHEBI:29105"/>
        <note>catalytic</note>
    </ligand>
</feature>
<organism evidence="19 20">
    <name type="scientific">Aspergillus taichungensis</name>
    <dbReference type="NCBI Taxonomy" id="482145"/>
    <lineage>
        <taxon>Eukaryota</taxon>
        <taxon>Fungi</taxon>
        <taxon>Dikarya</taxon>
        <taxon>Ascomycota</taxon>
        <taxon>Pezizomycotina</taxon>
        <taxon>Eurotiomycetes</taxon>
        <taxon>Eurotiomycetidae</taxon>
        <taxon>Eurotiales</taxon>
        <taxon>Aspergillaceae</taxon>
        <taxon>Aspergillus</taxon>
        <taxon>Aspergillus subgen. Circumdati</taxon>
    </lineage>
</organism>
<keyword evidence="9 17" id="KW-0378">Hydrolase</keyword>
<evidence type="ECO:0000256" key="8">
    <source>
        <dbReference type="ARBA" id="ARBA00022729"/>
    </source>
</evidence>
<dbReference type="InterPro" id="IPR029463">
    <property type="entry name" value="Lys_MEP"/>
</dbReference>
<keyword evidence="12" id="KW-0865">Zymogen</keyword>
<proteinExistence type="inferred from homology"/>
<keyword evidence="4 17" id="KW-0964">Secreted</keyword>
<evidence type="ECO:0000256" key="2">
    <source>
        <dbReference type="ARBA" id="ARBA00004613"/>
    </source>
</evidence>
<feature type="disulfide bond" evidence="16">
    <location>
        <begin position="261"/>
        <end position="279"/>
    </location>
</feature>
<dbReference type="GO" id="GO:0005576">
    <property type="term" value="C:extracellular region"/>
    <property type="evidence" value="ECO:0007669"/>
    <property type="project" value="UniProtKB-SubCell"/>
</dbReference>
<keyword evidence="20" id="KW-1185">Reference proteome</keyword>
<name>A0A2J5HM20_9EURO</name>
<comment type="function">
    <text evidence="17">Secreted metalloproteinase that allows assimilation of proteinaceous substrates. Shows high activities on basic nuclear substrates such as histone and protamine.</text>
</comment>
<dbReference type="Pfam" id="PF02102">
    <property type="entry name" value="Peptidase_M35"/>
    <property type="match status" value="1"/>
</dbReference>
<dbReference type="OrthoDB" id="412874at2759"/>
<evidence type="ECO:0000256" key="14">
    <source>
        <dbReference type="PIRSR" id="PIRSR601384-1"/>
    </source>
</evidence>
<keyword evidence="5 17" id="KW-0645">Protease</keyword>
<dbReference type="EC" id="3.4.24.39" evidence="17"/>
<keyword evidence="13" id="KW-1015">Disulfide bond</keyword>
<dbReference type="CDD" id="cd11008">
    <property type="entry name" value="M35_deuterolysin_like"/>
    <property type="match status" value="1"/>
</dbReference>
<evidence type="ECO:0000256" key="17">
    <source>
        <dbReference type="RuleBase" id="RU361126"/>
    </source>
</evidence>
<reference evidence="20" key="1">
    <citation type="submission" date="2017-12" db="EMBL/GenBank/DDBJ databases">
        <authorList>
            <consortium name="DOE Joint Genome Institute"/>
            <person name="Mondo S.J."/>
            <person name="Kjaerbolling I."/>
            <person name="Vesth T.C."/>
            <person name="Frisvad J.C."/>
            <person name="Nybo J.L."/>
            <person name="Theobald S."/>
            <person name="Kuo A."/>
            <person name="Bowyer P."/>
            <person name="Matsuda Y."/>
            <person name="Lyhne E.K."/>
            <person name="Kogle M.E."/>
            <person name="Clum A."/>
            <person name="Lipzen A."/>
            <person name="Salamov A."/>
            <person name="Ngan C.Y."/>
            <person name="Daum C."/>
            <person name="Chiniquy J."/>
            <person name="Barry K."/>
            <person name="LaButti K."/>
            <person name="Haridas S."/>
            <person name="Simmons B.A."/>
            <person name="Magnuson J.K."/>
            <person name="Mortensen U.H."/>
            <person name="Larsen T.O."/>
            <person name="Grigoriev I.V."/>
            <person name="Baker S.E."/>
            <person name="Andersen M.R."/>
            <person name="Nordberg H.P."/>
            <person name="Cantor M.N."/>
            <person name="Hua S.X."/>
        </authorList>
    </citation>
    <scope>NUCLEOTIDE SEQUENCE [LARGE SCALE GENOMIC DNA]</scope>
    <source>
        <strain evidence="20">IBT 19404</strain>
    </source>
</reference>
<dbReference type="GO" id="GO:0046872">
    <property type="term" value="F:metal ion binding"/>
    <property type="evidence" value="ECO:0007669"/>
    <property type="project" value="UniProtKB-KW"/>
</dbReference>
<evidence type="ECO:0000313" key="20">
    <source>
        <dbReference type="Proteomes" id="UP000235023"/>
    </source>
</evidence>
<comment type="catalytic activity">
    <reaction evidence="1 17">
        <text>Preferential cleavage of bonds with hydrophobic residues in P1'. Also 3-Asn-|-Gln-4 and 8-Gly-|-Ser-9 bonds in insulin B chain.</text>
        <dbReference type="EC" id="3.4.24.39"/>
    </reaction>
</comment>
<dbReference type="PRINTS" id="PR00768">
    <property type="entry name" value="DEUTEROLYSIN"/>
</dbReference>
<dbReference type="GO" id="GO:0004222">
    <property type="term" value="F:metalloendopeptidase activity"/>
    <property type="evidence" value="ECO:0007669"/>
    <property type="project" value="InterPro"/>
</dbReference>
<keyword evidence="11 17" id="KW-0482">Metalloprotease</keyword>
<dbReference type="Gene3D" id="3.40.390.10">
    <property type="entry name" value="Collagenase (Catalytic Domain)"/>
    <property type="match status" value="1"/>
</dbReference>
<feature type="binding site" evidence="15">
    <location>
        <position position="304"/>
    </location>
    <ligand>
        <name>Zn(2+)</name>
        <dbReference type="ChEBI" id="CHEBI:29105"/>
        <note>catalytic</note>
    </ligand>
</feature>
<protein>
    <recommendedName>
        <fullName evidence="17">Neutral protease 2</fullName>
        <ecNumber evidence="17">3.4.24.39</ecNumber>
    </recommendedName>
    <alternativeName>
        <fullName evidence="17">Deuterolysin</fullName>
    </alternativeName>
</protein>
<evidence type="ECO:0000256" key="10">
    <source>
        <dbReference type="ARBA" id="ARBA00022833"/>
    </source>
</evidence>
<feature type="domain" description="Lysine-specific metallo-endopeptidase" evidence="18">
    <location>
        <begin position="205"/>
        <end position="347"/>
    </location>
</feature>
<feature type="binding site" evidence="15">
    <location>
        <position position="319"/>
    </location>
    <ligand>
        <name>Zn(2+)</name>
        <dbReference type="ChEBI" id="CHEBI:29105"/>
        <note>catalytic</note>
    </ligand>
</feature>
<dbReference type="SMART" id="SM01351">
    <property type="entry name" value="Aspzincin_M35"/>
    <property type="match status" value="1"/>
</dbReference>
<keyword evidence="10 15" id="KW-0862">Zinc</keyword>
<evidence type="ECO:0000256" key="4">
    <source>
        <dbReference type="ARBA" id="ARBA00022525"/>
    </source>
</evidence>
<evidence type="ECO:0000256" key="9">
    <source>
        <dbReference type="ARBA" id="ARBA00022801"/>
    </source>
</evidence>
<evidence type="ECO:0000256" key="12">
    <source>
        <dbReference type="ARBA" id="ARBA00023145"/>
    </source>
</evidence>
<dbReference type="EMBL" id="KZ559580">
    <property type="protein sequence ID" value="PLN78238.1"/>
    <property type="molecule type" value="Genomic_DNA"/>
</dbReference>
<dbReference type="GO" id="GO:0006508">
    <property type="term" value="P:proteolysis"/>
    <property type="evidence" value="ECO:0007669"/>
    <property type="project" value="UniProtKB-KW"/>
</dbReference>
<feature type="active site" evidence="14">
    <location>
        <position position="305"/>
    </location>
</feature>
<evidence type="ECO:0000256" key="5">
    <source>
        <dbReference type="ARBA" id="ARBA00022670"/>
    </source>
</evidence>
<dbReference type="PANTHER" id="PTHR37016:SF3">
    <property type="entry name" value="NEUTRAL PROTEASE 2-RELATED"/>
    <property type="match status" value="1"/>
</dbReference>
<keyword evidence="7 15" id="KW-0479">Metal-binding</keyword>
<comment type="cofactor">
    <cofactor evidence="15 17">
        <name>Zn(2+)</name>
        <dbReference type="ChEBI" id="CHEBI:29105"/>
    </cofactor>
    <text evidence="15 17">Binds 1 zinc ion per subunit.</text>
</comment>
<dbReference type="Gene3D" id="2.60.40.2970">
    <property type="match status" value="1"/>
</dbReference>
<evidence type="ECO:0000259" key="18">
    <source>
        <dbReference type="SMART" id="SM01351"/>
    </source>
</evidence>
<dbReference type="SUPFAM" id="SSF55486">
    <property type="entry name" value="Metalloproteases ('zincins'), catalytic domain"/>
    <property type="match status" value="1"/>
</dbReference>
<evidence type="ECO:0000256" key="7">
    <source>
        <dbReference type="ARBA" id="ARBA00022723"/>
    </source>
</evidence>
<evidence type="ECO:0000256" key="13">
    <source>
        <dbReference type="ARBA" id="ARBA00023157"/>
    </source>
</evidence>
<dbReference type="PANTHER" id="PTHR37016">
    <property type="match status" value="1"/>
</dbReference>
<sequence>MWISSAALLAMLPSVFAIPLVEAPYPGLDVTLSQVEDTRIKAVVKNVGTEDVTFVHINFFKDTAPVQKVALYQHDDSEIVFEGVEKLFQSSGLTEDVLTSLGPGEAYEDEFDVASTSNLSDGGRVTLHSEGRVPTVENGTITGSIPFNSNKLVIDVDGTKASEVAAAMKAKHQKRTAMECCPSSEKHFFLKAALENAARLASQAADAAEWGPEARFQEYFRTADSETRRVVAARFRAAAAEASSTTSGQTHYFCYDIDELCTFNILAWAQKTTNTIANCNLYYAFLHPTAIKCHGQDQASTSLHELMHVPGVFKPGAKDLAYGYKAVTALSPADALNNADTYALFANAVHNDC</sequence>
<gene>
    <name evidence="19" type="ORF">BDW42DRAFT_196007</name>
</gene>
<evidence type="ECO:0000256" key="11">
    <source>
        <dbReference type="ARBA" id="ARBA00023049"/>
    </source>
</evidence>
<dbReference type="InterPro" id="IPR001384">
    <property type="entry name" value="Peptidase_M35"/>
</dbReference>
<dbReference type="InterPro" id="IPR024079">
    <property type="entry name" value="MetalloPept_cat_dom_sf"/>
</dbReference>
<feature type="chain" id="PRO_5014211345" description="Neutral protease 2" evidence="17">
    <location>
        <begin position="18"/>
        <end position="353"/>
    </location>
</feature>
<evidence type="ECO:0000256" key="6">
    <source>
        <dbReference type="ARBA" id="ARBA00022685"/>
    </source>
</evidence>
<dbReference type="AlphaFoldDB" id="A0A2J5HM20"/>
<dbReference type="Proteomes" id="UP000235023">
    <property type="component" value="Unassembled WGS sequence"/>
</dbReference>
<feature type="signal peptide" evidence="17">
    <location>
        <begin position="1"/>
        <end position="17"/>
    </location>
</feature>
<feature type="disulfide bond" evidence="16">
    <location>
        <begin position="181"/>
        <end position="254"/>
    </location>
</feature>
<keyword evidence="8 17" id="KW-0732">Signal</keyword>
<accession>A0A2J5HM20</accession>
<evidence type="ECO:0000256" key="15">
    <source>
        <dbReference type="PIRSR" id="PIRSR601384-2"/>
    </source>
</evidence>